<dbReference type="RefSeq" id="WP_289457892.1">
    <property type="nucleotide sequence ID" value="NZ_JAUCML010000002.1"/>
</dbReference>
<dbReference type="SUPFAM" id="SSF46689">
    <property type="entry name" value="Homeodomain-like"/>
    <property type="match status" value="1"/>
</dbReference>
<evidence type="ECO:0000256" key="3">
    <source>
        <dbReference type="ARBA" id="ARBA00023163"/>
    </source>
</evidence>
<dbReference type="InterPro" id="IPR001647">
    <property type="entry name" value="HTH_TetR"/>
</dbReference>
<dbReference type="EMBL" id="JAUCML010000002">
    <property type="protein sequence ID" value="MDM7884411.1"/>
    <property type="molecule type" value="Genomic_DNA"/>
</dbReference>
<dbReference type="Proteomes" id="UP001237823">
    <property type="component" value="Unassembled WGS sequence"/>
</dbReference>
<accession>A0ABT7T4A5</accession>
<keyword evidence="3" id="KW-0804">Transcription</keyword>
<evidence type="ECO:0000256" key="1">
    <source>
        <dbReference type="ARBA" id="ARBA00023015"/>
    </source>
</evidence>
<gene>
    <name evidence="7" type="ORF">QUG92_04780</name>
</gene>
<feature type="compositionally biased region" description="Low complexity" evidence="5">
    <location>
        <begin position="9"/>
        <end position="18"/>
    </location>
</feature>
<evidence type="ECO:0000313" key="7">
    <source>
        <dbReference type="EMBL" id="MDM7884411.1"/>
    </source>
</evidence>
<evidence type="ECO:0000256" key="2">
    <source>
        <dbReference type="ARBA" id="ARBA00023125"/>
    </source>
</evidence>
<dbReference type="PANTHER" id="PTHR30055">
    <property type="entry name" value="HTH-TYPE TRANSCRIPTIONAL REGULATOR RUTR"/>
    <property type="match status" value="1"/>
</dbReference>
<dbReference type="InterPro" id="IPR050109">
    <property type="entry name" value="HTH-type_TetR-like_transc_reg"/>
</dbReference>
<evidence type="ECO:0000259" key="6">
    <source>
        <dbReference type="PROSITE" id="PS50977"/>
    </source>
</evidence>
<keyword evidence="1" id="KW-0805">Transcription regulation</keyword>
<dbReference type="Gene3D" id="1.10.357.10">
    <property type="entry name" value="Tetracycline Repressor, domain 2"/>
    <property type="match status" value="1"/>
</dbReference>
<protein>
    <submittedName>
        <fullName evidence="7">TetR family transcriptional regulator</fullName>
    </submittedName>
</protein>
<evidence type="ECO:0000256" key="5">
    <source>
        <dbReference type="SAM" id="MobiDB-lite"/>
    </source>
</evidence>
<dbReference type="PANTHER" id="PTHR30055:SF234">
    <property type="entry name" value="HTH-TYPE TRANSCRIPTIONAL REGULATOR BETI"/>
    <property type="match status" value="1"/>
</dbReference>
<keyword evidence="2 4" id="KW-0238">DNA-binding</keyword>
<feature type="DNA-binding region" description="H-T-H motif" evidence="4">
    <location>
        <begin position="43"/>
        <end position="62"/>
    </location>
</feature>
<dbReference type="PRINTS" id="PR00455">
    <property type="entry name" value="HTHTETR"/>
</dbReference>
<dbReference type="Gene3D" id="1.10.10.60">
    <property type="entry name" value="Homeodomain-like"/>
    <property type="match status" value="1"/>
</dbReference>
<dbReference type="InterPro" id="IPR009057">
    <property type="entry name" value="Homeodomain-like_sf"/>
</dbReference>
<feature type="domain" description="HTH tetR-type" evidence="6">
    <location>
        <begin position="20"/>
        <end position="80"/>
    </location>
</feature>
<keyword evidence="8" id="KW-1185">Reference proteome</keyword>
<sequence length="197" mass="21189">MGTPAADQPARPRTTGRPRTIDPEAVSLVALRMFDERGFDVVSMDDVAEAAGVSRRSLFRLFPTKADLVWGGLAEFSQRFTDELDARPADEPSRDGLRAAYRAGATFPADTVETTRHRLRVIRANPGLAPGGAEAQARLAATIVRFVADHDGARPDDLRVAVRASTLAAAAHAALEWWAQQDGGDPADAVDRALEMT</sequence>
<dbReference type="PROSITE" id="PS50977">
    <property type="entry name" value="HTH_TETR_2"/>
    <property type="match status" value="1"/>
</dbReference>
<evidence type="ECO:0000256" key="4">
    <source>
        <dbReference type="PROSITE-ProRule" id="PRU00335"/>
    </source>
</evidence>
<organism evidence="7 8">
    <name type="scientific">Curtobacterium citri</name>
    <dbReference type="NCBI Taxonomy" id="3055139"/>
    <lineage>
        <taxon>Bacteria</taxon>
        <taxon>Bacillati</taxon>
        <taxon>Actinomycetota</taxon>
        <taxon>Actinomycetes</taxon>
        <taxon>Micrococcales</taxon>
        <taxon>Microbacteriaceae</taxon>
        <taxon>Curtobacterium</taxon>
    </lineage>
</organism>
<name>A0ABT7T4A5_9MICO</name>
<dbReference type="InterPro" id="IPR041347">
    <property type="entry name" value="MftR_C"/>
</dbReference>
<feature type="region of interest" description="Disordered" evidence="5">
    <location>
        <begin position="1"/>
        <end position="20"/>
    </location>
</feature>
<comment type="caution">
    <text evidence="7">The sequence shown here is derived from an EMBL/GenBank/DDBJ whole genome shotgun (WGS) entry which is preliminary data.</text>
</comment>
<proteinExistence type="predicted"/>
<reference evidence="7 8" key="1">
    <citation type="submission" date="2023-06" db="EMBL/GenBank/DDBJ databases">
        <authorList>
            <person name="Feng G."/>
            <person name="Li J."/>
            <person name="Zhu H."/>
        </authorList>
    </citation>
    <scope>NUCLEOTIDE SEQUENCE [LARGE SCALE GENOMIC DNA]</scope>
    <source>
        <strain evidence="7 8">RHCKG23</strain>
    </source>
</reference>
<evidence type="ECO:0000313" key="8">
    <source>
        <dbReference type="Proteomes" id="UP001237823"/>
    </source>
</evidence>
<dbReference type="Pfam" id="PF00440">
    <property type="entry name" value="TetR_N"/>
    <property type="match status" value="1"/>
</dbReference>
<dbReference type="Pfam" id="PF17754">
    <property type="entry name" value="TetR_C_14"/>
    <property type="match status" value="1"/>
</dbReference>